<protein>
    <recommendedName>
        <fullName evidence="4">Secreted protein</fullName>
    </recommendedName>
</protein>
<dbReference type="Proteomes" id="UP000660339">
    <property type="component" value="Unassembled WGS sequence"/>
</dbReference>
<evidence type="ECO:0000256" key="1">
    <source>
        <dbReference type="SAM" id="SignalP"/>
    </source>
</evidence>
<sequence>MRKIGIGKRLAVIGAATIAFAGASAVTASPAQAAPSDCANYLAARGYGGVEYGLACTLGSLLPTLCTTKLTLLAVPSATADAACRLADD</sequence>
<name>A0A8J3LFQ8_9ACTN</name>
<accession>A0A8J3LFQ8</accession>
<comment type="caution">
    <text evidence="2">The sequence shown here is derived from an EMBL/GenBank/DDBJ whole genome shotgun (WGS) entry which is preliminary data.</text>
</comment>
<dbReference type="AlphaFoldDB" id="A0A8J3LFQ8"/>
<evidence type="ECO:0000313" key="2">
    <source>
        <dbReference type="EMBL" id="GIG14301.1"/>
    </source>
</evidence>
<dbReference type="RefSeq" id="WP_166381553.1">
    <property type="nucleotide sequence ID" value="NZ_BAAATT010000001.1"/>
</dbReference>
<feature type="signal peptide" evidence="1">
    <location>
        <begin position="1"/>
        <end position="33"/>
    </location>
</feature>
<feature type="chain" id="PRO_5035182724" description="Secreted protein" evidence="1">
    <location>
        <begin position="34"/>
        <end position="89"/>
    </location>
</feature>
<evidence type="ECO:0000313" key="3">
    <source>
        <dbReference type="Proteomes" id="UP000660339"/>
    </source>
</evidence>
<proteinExistence type="predicted"/>
<organism evidence="2 3">
    <name type="scientific">Catellatospora methionotrophica</name>
    <dbReference type="NCBI Taxonomy" id="121620"/>
    <lineage>
        <taxon>Bacteria</taxon>
        <taxon>Bacillati</taxon>
        <taxon>Actinomycetota</taxon>
        <taxon>Actinomycetes</taxon>
        <taxon>Micromonosporales</taxon>
        <taxon>Micromonosporaceae</taxon>
        <taxon>Catellatospora</taxon>
    </lineage>
</organism>
<gene>
    <name evidence="2" type="ORF">Cme02nite_26330</name>
</gene>
<evidence type="ECO:0008006" key="4">
    <source>
        <dbReference type="Google" id="ProtNLM"/>
    </source>
</evidence>
<keyword evidence="1" id="KW-0732">Signal</keyword>
<reference evidence="2" key="1">
    <citation type="submission" date="2021-01" db="EMBL/GenBank/DDBJ databases">
        <title>Whole genome shotgun sequence of Catellatospora methionotrophica NBRC 14553.</title>
        <authorList>
            <person name="Komaki H."/>
            <person name="Tamura T."/>
        </authorList>
    </citation>
    <scope>NUCLEOTIDE SEQUENCE</scope>
    <source>
        <strain evidence="2">NBRC 14553</strain>
    </source>
</reference>
<dbReference type="EMBL" id="BONJ01000010">
    <property type="protein sequence ID" value="GIG14301.1"/>
    <property type="molecule type" value="Genomic_DNA"/>
</dbReference>
<keyword evidence="3" id="KW-1185">Reference proteome</keyword>